<protein>
    <recommendedName>
        <fullName evidence="2">histidine kinase</fullName>
        <ecNumber evidence="2">2.7.13.3</ecNumber>
    </recommendedName>
</protein>
<dbReference type="InterPro" id="IPR005467">
    <property type="entry name" value="His_kinase_dom"/>
</dbReference>
<dbReference type="PANTHER" id="PTHR24421">
    <property type="entry name" value="NITRATE/NITRITE SENSOR PROTEIN NARX-RELATED"/>
    <property type="match status" value="1"/>
</dbReference>
<keyword evidence="9" id="KW-0812">Transmembrane</keyword>
<evidence type="ECO:0000256" key="7">
    <source>
        <dbReference type="ARBA" id="ARBA00022840"/>
    </source>
</evidence>
<keyword evidence="7" id="KW-0067">ATP-binding</keyword>
<dbReference type="SMART" id="SM00387">
    <property type="entry name" value="HATPase_c"/>
    <property type="match status" value="1"/>
</dbReference>
<feature type="transmembrane region" description="Helical" evidence="9">
    <location>
        <begin position="20"/>
        <end position="36"/>
    </location>
</feature>
<keyword evidence="6 11" id="KW-0418">Kinase</keyword>
<dbReference type="InterPro" id="IPR036890">
    <property type="entry name" value="HATPase_C_sf"/>
</dbReference>
<dbReference type="InterPro" id="IPR003594">
    <property type="entry name" value="HATPase_dom"/>
</dbReference>
<keyword evidence="9" id="KW-0472">Membrane</keyword>
<evidence type="ECO:0000256" key="2">
    <source>
        <dbReference type="ARBA" id="ARBA00012438"/>
    </source>
</evidence>
<keyword evidence="12" id="KW-1185">Reference proteome</keyword>
<dbReference type="PANTHER" id="PTHR24421:SF10">
    <property type="entry name" value="NITRATE_NITRITE SENSOR PROTEIN NARQ"/>
    <property type="match status" value="1"/>
</dbReference>
<evidence type="ECO:0000256" key="8">
    <source>
        <dbReference type="ARBA" id="ARBA00023012"/>
    </source>
</evidence>
<dbReference type="Pfam" id="PF02518">
    <property type="entry name" value="HATPase_c"/>
    <property type="match status" value="1"/>
</dbReference>
<feature type="transmembrane region" description="Helical" evidence="9">
    <location>
        <begin position="48"/>
        <end position="68"/>
    </location>
</feature>
<dbReference type="SUPFAM" id="SSF55874">
    <property type="entry name" value="ATPase domain of HSP90 chaperone/DNA topoisomerase II/histidine kinase"/>
    <property type="match status" value="1"/>
</dbReference>
<reference evidence="11 12" key="1">
    <citation type="submission" date="2019-12" db="EMBL/GenBank/DDBJ databases">
        <title>Genome sequence of Streptomyces bambusae.</title>
        <authorList>
            <person name="Bansal K."/>
            <person name="Choksket S."/>
            <person name="Korpole S."/>
            <person name="Patil P.B."/>
        </authorList>
    </citation>
    <scope>NUCLEOTIDE SEQUENCE [LARGE SCALE GENOMIC DNA]</scope>
    <source>
        <strain evidence="11 12">SK60</strain>
    </source>
</reference>
<gene>
    <name evidence="11" type="ORF">GPJ59_11420</name>
</gene>
<dbReference type="CDD" id="cd16917">
    <property type="entry name" value="HATPase_UhpB-NarQ-NarX-like"/>
    <property type="match status" value="1"/>
</dbReference>
<dbReference type="Gene3D" id="1.20.5.1930">
    <property type="match status" value="1"/>
</dbReference>
<evidence type="ECO:0000256" key="6">
    <source>
        <dbReference type="ARBA" id="ARBA00022777"/>
    </source>
</evidence>
<dbReference type="Proteomes" id="UP000812013">
    <property type="component" value="Unassembled WGS sequence"/>
</dbReference>
<name>A0ABS6Z3Z6_9ACTN</name>
<dbReference type="Pfam" id="PF07730">
    <property type="entry name" value="HisKA_3"/>
    <property type="match status" value="1"/>
</dbReference>
<evidence type="ECO:0000256" key="1">
    <source>
        <dbReference type="ARBA" id="ARBA00000085"/>
    </source>
</evidence>
<sequence>MPSTVGAVYASRPAPWTAPLLYGAVLVAGGYAALSGRGPDGDLHQNQAGGRLGAFVATMVLLFALDLFEYRRYPTRTPAGPAVVLLCVRLGLFVAVAATDGSGLSRVLFVLVPFTAYFAFGRRAAGALALGCVGLAVATTPHSYPDPERFSDLLMFVVGLVLALAMAAAAVEEHRLRARLEASHDQVARLSAAAERGRVARDIHDGLGHHLTAVVVQLEKATAFRERDPEAARRAVEDARRSARQALADVRTSVRALDAEPFRLRPALEDLVARQDEIVLRWDGEESGHGEAALTVLYRVAQEGITNARRHAGASRIEVTVLLDPAQARLTVADDGRGFARRAEGFGLRGMRERVRAVGGRLEIDSGGGAGTRLTVTVPQRQRQGEPS</sequence>
<keyword evidence="9" id="KW-1133">Transmembrane helix</keyword>
<comment type="catalytic activity">
    <reaction evidence="1">
        <text>ATP + protein L-histidine = ADP + protein N-phospho-L-histidine.</text>
        <dbReference type="EC" id="2.7.13.3"/>
    </reaction>
</comment>
<evidence type="ECO:0000313" key="12">
    <source>
        <dbReference type="Proteomes" id="UP000812013"/>
    </source>
</evidence>
<proteinExistence type="predicted"/>
<accession>A0ABS6Z3Z6</accession>
<evidence type="ECO:0000313" key="11">
    <source>
        <dbReference type="EMBL" id="MBW5482475.1"/>
    </source>
</evidence>
<feature type="transmembrane region" description="Helical" evidence="9">
    <location>
        <begin position="150"/>
        <end position="171"/>
    </location>
</feature>
<evidence type="ECO:0000256" key="3">
    <source>
        <dbReference type="ARBA" id="ARBA00022553"/>
    </source>
</evidence>
<dbReference type="Gene3D" id="3.30.565.10">
    <property type="entry name" value="Histidine kinase-like ATPase, C-terminal domain"/>
    <property type="match status" value="1"/>
</dbReference>
<feature type="transmembrane region" description="Helical" evidence="9">
    <location>
        <begin position="127"/>
        <end position="144"/>
    </location>
</feature>
<dbReference type="InterPro" id="IPR011712">
    <property type="entry name" value="Sig_transdc_His_kin_sub3_dim/P"/>
</dbReference>
<dbReference type="GO" id="GO:0016301">
    <property type="term" value="F:kinase activity"/>
    <property type="evidence" value="ECO:0007669"/>
    <property type="project" value="UniProtKB-KW"/>
</dbReference>
<dbReference type="PROSITE" id="PS50109">
    <property type="entry name" value="HIS_KIN"/>
    <property type="match status" value="1"/>
</dbReference>
<evidence type="ECO:0000256" key="5">
    <source>
        <dbReference type="ARBA" id="ARBA00022741"/>
    </source>
</evidence>
<feature type="domain" description="Histidine kinase" evidence="10">
    <location>
        <begin position="297"/>
        <end position="382"/>
    </location>
</feature>
<dbReference type="EC" id="2.7.13.3" evidence="2"/>
<keyword evidence="5" id="KW-0547">Nucleotide-binding</keyword>
<keyword evidence="8" id="KW-0902">Two-component regulatory system</keyword>
<keyword evidence="4" id="KW-0808">Transferase</keyword>
<evidence type="ECO:0000256" key="9">
    <source>
        <dbReference type="SAM" id="Phobius"/>
    </source>
</evidence>
<organism evidence="11 12">
    <name type="scientific">Streptomyces bambusae</name>
    <dbReference type="NCBI Taxonomy" id="1550616"/>
    <lineage>
        <taxon>Bacteria</taxon>
        <taxon>Bacillati</taxon>
        <taxon>Actinomycetota</taxon>
        <taxon>Actinomycetes</taxon>
        <taxon>Kitasatosporales</taxon>
        <taxon>Streptomycetaceae</taxon>
        <taxon>Streptomyces</taxon>
    </lineage>
</organism>
<evidence type="ECO:0000259" key="10">
    <source>
        <dbReference type="PROSITE" id="PS50109"/>
    </source>
</evidence>
<dbReference type="InterPro" id="IPR050482">
    <property type="entry name" value="Sensor_HK_TwoCompSys"/>
</dbReference>
<evidence type="ECO:0000256" key="4">
    <source>
        <dbReference type="ARBA" id="ARBA00022679"/>
    </source>
</evidence>
<keyword evidence="3" id="KW-0597">Phosphoprotein</keyword>
<comment type="caution">
    <text evidence="11">The sequence shown here is derived from an EMBL/GenBank/DDBJ whole genome shotgun (WGS) entry which is preliminary data.</text>
</comment>
<dbReference type="EMBL" id="WTFF01000060">
    <property type="protein sequence ID" value="MBW5482475.1"/>
    <property type="molecule type" value="Genomic_DNA"/>
</dbReference>